<sequence length="264" mass="30112">MDSNTSETPSEDTGPSLVGSSLRPLSKKTLEKVYEYINEYLEENGNLQPGKRLLIGGTTLGLVDLLLDLETTTSDIEYYTEVGDEDYTLLQQAVKYAVESIPDELDKDLEKCFKRETKSNLNLEEDFQGHLKFYHGTRIMILVPAWDYVFARKVGDIVGKEVDRAAIYLTKYVETYGQGGGNDVSYNEACDWFEKRYHIPFDEELLKGPIDRRFRDKYDMDGIRVPCSKCGKDTEECDCQGVKDEKGRPVKAQKGVDKEEVHLE</sequence>
<feature type="region of interest" description="Disordered" evidence="1">
    <location>
        <begin position="1"/>
        <end position="22"/>
    </location>
</feature>
<organism evidence="2 3">
    <name type="scientific">Helicocarpus griseus UAMH5409</name>
    <dbReference type="NCBI Taxonomy" id="1447875"/>
    <lineage>
        <taxon>Eukaryota</taxon>
        <taxon>Fungi</taxon>
        <taxon>Dikarya</taxon>
        <taxon>Ascomycota</taxon>
        <taxon>Pezizomycotina</taxon>
        <taxon>Eurotiomycetes</taxon>
        <taxon>Eurotiomycetidae</taxon>
        <taxon>Onygenales</taxon>
        <taxon>Ajellomycetaceae</taxon>
        <taxon>Helicocarpus</taxon>
    </lineage>
</organism>
<dbReference type="EMBL" id="PDNB01000068">
    <property type="protein sequence ID" value="PGH11771.1"/>
    <property type="molecule type" value="Genomic_DNA"/>
</dbReference>
<reference evidence="2 3" key="1">
    <citation type="submission" date="2017-10" db="EMBL/GenBank/DDBJ databases">
        <title>Comparative genomics in systemic dimorphic fungi from Ajellomycetaceae.</title>
        <authorList>
            <person name="Munoz J.F."/>
            <person name="Mcewen J.G."/>
            <person name="Clay O.K."/>
            <person name="Cuomo C.A."/>
        </authorList>
    </citation>
    <scope>NUCLEOTIDE SEQUENCE [LARGE SCALE GENOMIC DNA]</scope>
    <source>
        <strain evidence="2 3">UAMH5409</strain>
    </source>
</reference>
<keyword evidence="3" id="KW-1185">Reference proteome</keyword>
<gene>
    <name evidence="2" type="ORF">AJ79_04672</name>
</gene>
<evidence type="ECO:0000313" key="2">
    <source>
        <dbReference type="EMBL" id="PGH11771.1"/>
    </source>
</evidence>
<comment type="caution">
    <text evidence="2">The sequence shown here is derived from an EMBL/GenBank/DDBJ whole genome shotgun (WGS) entry which is preliminary data.</text>
</comment>
<accession>A0A2B7XSM9</accession>
<feature type="compositionally biased region" description="Polar residues" evidence="1">
    <location>
        <begin position="1"/>
        <end position="13"/>
    </location>
</feature>
<evidence type="ECO:0000256" key="1">
    <source>
        <dbReference type="SAM" id="MobiDB-lite"/>
    </source>
</evidence>
<protein>
    <submittedName>
        <fullName evidence="2">Uncharacterized protein</fullName>
    </submittedName>
</protein>
<name>A0A2B7XSM9_9EURO</name>
<proteinExistence type="predicted"/>
<dbReference type="Proteomes" id="UP000223968">
    <property type="component" value="Unassembled WGS sequence"/>
</dbReference>
<evidence type="ECO:0000313" key="3">
    <source>
        <dbReference type="Proteomes" id="UP000223968"/>
    </source>
</evidence>
<feature type="region of interest" description="Disordered" evidence="1">
    <location>
        <begin position="245"/>
        <end position="264"/>
    </location>
</feature>
<dbReference type="AlphaFoldDB" id="A0A2B7XSM9"/>